<evidence type="ECO:0000313" key="3">
    <source>
        <dbReference type="Proteomes" id="UP000034646"/>
    </source>
</evidence>
<gene>
    <name evidence="2" type="ORF">UV76_C0001G0021</name>
</gene>
<keyword evidence="1" id="KW-1133">Transmembrane helix</keyword>
<name>A0A0G1DUJ5_9BACT</name>
<evidence type="ECO:0000313" key="2">
    <source>
        <dbReference type="EMBL" id="KKT01263.1"/>
    </source>
</evidence>
<comment type="caution">
    <text evidence="2">The sequence shown here is derived from an EMBL/GenBank/DDBJ whole genome shotgun (WGS) entry which is preliminary data.</text>
</comment>
<protein>
    <submittedName>
        <fullName evidence="2">Uncharacterized protein</fullName>
    </submittedName>
</protein>
<accession>A0A0G1DUJ5</accession>
<dbReference type="STRING" id="1618738.UV76_C0001G0021"/>
<evidence type="ECO:0000256" key="1">
    <source>
        <dbReference type="SAM" id="Phobius"/>
    </source>
</evidence>
<keyword evidence="1" id="KW-0472">Membrane</keyword>
<dbReference type="AlphaFoldDB" id="A0A0G1DUJ5"/>
<dbReference type="Proteomes" id="UP000034646">
    <property type="component" value="Unassembled WGS sequence"/>
</dbReference>
<reference evidence="2 3" key="1">
    <citation type="journal article" date="2015" name="Nature">
        <title>rRNA introns, odd ribosomes, and small enigmatic genomes across a large radiation of phyla.</title>
        <authorList>
            <person name="Brown C.T."/>
            <person name="Hug L.A."/>
            <person name="Thomas B.C."/>
            <person name="Sharon I."/>
            <person name="Castelle C.J."/>
            <person name="Singh A."/>
            <person name="Wilkins M.J."/>
            <person name="Williams K.H."/>
            <person name="Banfield J.F."/>
        </authorList>
    </citation>
    <scope>NUCLEOTIDE SEQUENCE [LARGE SCALE GENOMIC DNA]</scope>
</reference>
<sequence length="150" mass="16354">MQEKNKMVVWIIVGAVVLAALGLWLYWSQKPSAETPLFVSNFEECAAAGYSVMESYPRQCRAPDGTLYTEETGNDDGEVKAVATGGCFIGGCSSQICSDVPDAVSTCEYRSEYACYGNARCGRQANGECGWIETPELLQCLSFDWDSLSK</sequence>
<dbReference type="EMBL" id="LCFS01000001">
    <property type="protein sequence ID" value="KKT01263.1"/>
    <property type="molecule type" value="Genomic_DNA"/>
</dbReference>
<keyword evidence="1" id="KW-0812">Transmembrane</keyword>
<organism evidence="2 3">
    <name type="scientific">Candidatus Nomurabacteria bacterium GW2011_GWA2_43_15</name>
    <dbReference type="NCBI Taxonomy" id="1618738"/>
    <lineage>
        <taxon>Bacteria</taxon>
        <taxon>Candidatus Nomuraibacteriota</taxon>
    </lineage>
</organism>
<proteinExistence type="predicted"/>
<feature type="transmembrane region" description="Helical" evidence="1">
    <location>
        <begin position="7"/>
        <end position="27"/>
    </location>
</feature>